<dbReference type="PROSITE" id="PS51318">
    <property type="entry name" value="TAT"/>
    <property type="match status" value="1"/>
</dbReference>
<dbReference type="GO" id="GO:0051470">
    <property type="term" value="P:ectoine transmembrane transport"/>
    <property type="evidence" value="ECO:0007669"/>
    <property type="project" value="InterPro"/>
</dbReference>
<evidence type="ECO:0000259" key="2">
    <source>
        <dbReference type="SMART" id="SM00062"/>
    </source>
</evidence>
<dbReference type="InterPro" id="IPR006311">
    <property type="entry name" value="TAT_signal"/>
</dbReference>
<dbReference type="PANTHER" id="PTHR35936:SF17">
    <property type="entry name" value="ARGININE-BINDING EXTRACELLULAR PROTEIN ARTP"/>
    <property type="match status" value="1"/>
</dbReference>
<keyword evidence="1" id="KW-0732">Signal</keyword>
<keyword evidence="4" id="KW-1185">Reference proteome</keyword>
<dbReference type="InterPro" id="IPR001638">
    <property type="entry name" value="Solute-binding_3/MltF_N"/>
</dbReference>
<dbReference type="SUPFAM" id="SSF53850">
    <property type="entry name" value="Periplasmic binding protein-like II"/>
    <property type="match status" value="1"/>
</dbReference>
<evidence type="ECO:0000313" key="3">
    <source>
        <dbReference type="EMBL" id="SNR56815.1"/>
    </source>
</evidence>
<evidence type="ECO:0000256" key="1">
    <source>
        <dbReference type="ARBA" id="ARBA00022729"/>
    </source>
</evidence>
<feature type="domain" description="Solute-binding protein family 3/N-terminal" evidence="2">
    <location>
        <begin position="56"/>
        <end position="282"/>
    </location>
</feature>
<dbReference type="GO" id="GO:0033294">
    <property type="term" value="F:ectoine binding"/>
    <property type="evidence" value="ECO:0007669"/>
    <property type="project" value="InterPro"/>
</dbReference>
<accession>A0A238XCN0</accession>
<protein>
    <submittedName>
        <fullName evidence="3">Polar amino acid transport system substrate-binding protein</fullName>
    </submittedName>
</protein>
<dbReference type="OrthoDB" id="9768183at2"/>
<dbReference type="Proteomes" id="UP000198348">
    <property type="component" value="Unassembled WGS sequence"/>
</dbReference>
<dbReference type="Pfam" id="PF00497">
    <property type="entry name" value="SBP_bac_3"/>
    <property type="match status" value="1"/>
</dbReference>
<dbReference type="SMART" id="SM00062">
    <property type="entry name" value="PBPb"/>
    <property type="match status" value="1"/>
</dbReference>
<dbReference type="Gene3D" id="3.40.190.10">
    <property type="entry name" value="Periplasmic binding protein-like II"/>
    <property type="match status" value="2"/>
</dbReference>
<name>A0A238XCN0_9PSEU</name>
<evidence type="ECO:0000313" key="4">
    <source>
        <dbReference type="Proteomes" id="UP000198348"/>
    </source>
</evidence>
<sequence>MVTQGWTRRQFFTRAATAGAVALGGPALLSACGDGDDGEPRGRGGNTLERAREQGLVRVGIANEPPYTEVTASGEVTGVEPDVLRAVLKNLGIDEIEGIVTPYDQMIPGLQADRWDVVAAGLFMKQSRCAEVLYSEPTIVSTESFAVLAGNPEGITTVASVKENSGVKVAALGGAFEEGILQDAEVPEDQIVPVQDGRSGIEAVKAGRADAFFLPTLSLNDLLEGDDEMEVTDAVEDAPVTGAGHAFRKDDTEFHEEYNAALAEMKESDEYADILAEWGFNASDVEGVTTEELCATEG</sequence>
<dbReference type="InterPro" id="IPR014337">
    <property type="entry name" value="Ectoine_EhuB"/>
</dbReference>
<reference evidence="3 4" key="1">
    <citation type="submission" date="2017-06" db="EMBL/GenBank/DDBJ databases">
        <authorList>
            <person name="Kim H.J."/>
            <person name="Triplett B.A."/>
        </authorList>
    </citation>
    <scope>NUCLEOTIDE SEQUENCE [LARGE SCALE GENOMIC DNA]</scope>
    <source>
        <strain evidence="3 4">DSM 45207</strain>
    </source>
</reference>
<dbReference type="PANTHER" id="PTHR35936">
    <property type="entry name" value="MEMBRANE-BOUND LYTIC MUREIN TRANSGLYCOSYLASE F"/>
    <property type="match status" value="1"/>
</dbReference>
<organism evidence="3 4">
    <name type="scientific">Haloechinothrix alba</name>
    <dbReference type="NCBI Taxonomy" id="664784"/>
    <lineage>
        <taxon>Bacteria</taxon>
        <taxon>Bacillati</taxon>
        <taxon>Actinomycetota</taxon>
        <taxon>Actinomycetes</taxon>
        <taxon>Pseudonocardiales</taxon>
        <taxon>Pseudonocardiaceae</taxon>
        <taxon>Haloechinothrix</taxon>
    </lineage>
</organism>
<proteinExistence type="predicted"/>
<gene>
    <name evidence="3" type="ORF">SAMN06265360_110104</name>
</gene>
<dbReference type="EMBL" id="FZNW01000010">
    <property type="protein sequence ID" value="SNR56815.1"/>
    <property type="molecule type" value="Genomic_DNA"/>
</dbReference>
<dbReference type="AlphaFoldDB" id="A0A238XCN0"/>
<dbReference type="NCBIfam" id="TIGR02995">
    <property type="entry name" value="ectoine_ehuB"/>
    <property type="match status" value="1"/>
</dbReference>